<feature type="signal peptide" evidence="2">
    <location>
        <begin position="1"/>
        <end position="32"/>
    </location>
</feature>
<dbReference type="AlphaFoldDB" id="A0A2R8B4Y7"/>
<evidence type="ECO:0000313" key="3">
    <source>
        <dbReference type="EMBL" id="SPH17675.1"/>
    </source>
</evidence>
<dbReference type="InterPro" id="IPR022472">
    <property type="entry name" value="VPLPA-CTERM"/>
</dbReference>
<dbReference type="NCBIfam" id="TIGR03370">
    <property type="entry name" value="VPLPA-CTERM"/>
    <property type="match status" value="1"/>
</dbReference>
<evidence type="ECO:0000313" key="4">
    <source>
        <dbReference type="Proteomes" id="UP000244924"/>
    </source>
</evidence>
<name>A0A2R8B4Y7_9RHOB</name>
<evidence type="ECO:0008006" key="5">
    <source>
        <dbReference type="Google" id="ProtNLM"/>
    </source>
</evidence>
<gene>
    <name evidence="3" type="ORF">DEA8626_01199</name>
</gene>
<reference evidence="3 4" key="1">
    <citation type="submission" date="2018-03" db="EMBL/GenBank/DDBJ databases">
        <authorList>
            <person name="Keele B.F."/>
        </authorList>
    </citation>
    <scope>NUCLEOTIDE SEQUENCE [LARGE SCALE GENOMIC DNA]</scope>
    <source>
        <strain evidence="3 4">CECT 8626</strain>
    </source>
</reference>
<feature type="transmembrane region" description="Helical" evidence="1">
    <location>
        <begin position="112"/>
        <end position="132"/>
    </location>
</feature>
<dbReference type="EMBL" id="OMOQ01000001">
    <property type="protein sequence ID" value="SPH17675.1"/>
    <property type="molecule type" value="Genomic_DNA"/>
</dbReference>
<accession>A0A2R8B4Y7</accession>
<keyword evidence="1" id="KW-1133">Transmembrane helix</keyword>
<dbReference type="Proteomes" id="UP000244924">
    <property type="component" value="Unassembled WGS sequence"/>
</dbReference>
<feature type="transmembrane region" description="Helical" evidence="1">
    <location>
        <begin position="188"/>
        <end position="207"/>
    </location>
</feature>
<organism evidence="3 4">
    <name type="scientific">Albidovulum aquaemixtae</name>
    <dbReference type="NCBI Taxonomy" id="1542388"/>
    <lineage>
        <taxon>Bacteria</taxon>
        <taxon>Pseudomonadati</taxon>
        <taxon>Pseudomonadota</taxon>
        <taxon>Alphaproteobacteria</taxon>
        <taxon>Rhodobacterales</taxon>
        <taxon>Paracoccaceae</taxon>
        <taxon>Albidovulum</taxon>
    </lineage>
</organism>
<keyword evidence="1" id="KW-0812">Transmembrane</keyword>
<evidence type="ECO:0000256" key="2">
    <source>
        <dbReference type="SAM" id="SignalP"/>
    </source>
</evidence>
<keyword evidence="2" id="KW-0732">Signal</keyword>
<sequence length="213" mass="20907">MGGKGSIMHSVSGRLGAVVLAIFVSMAGAAGAATVKTFCPGAASATTRQFSVTTIAPGATCVATGLGNISGNANGARPDPIFGVLGAGYQLIDKSDSGPAVLNVSGVSGTSGLWSFILPAAPAGMIWTNLVLAFKSGQGGGGSKPKVTGPDWAAFLLPSGASSGLWSISGQQSLSHANLYGQLAPAAVPLPAAGVLMVGALGAFAAVRRRRRA</sequence>
<keyword evidence="1" id="KW-0472">Membrane</keyword>
<keyword evidence="4" id="KW-1185">Reference proteome</keyword>
<protein>
    <recommendedName>
        <fullName evidence="5">VPLPA-CTERM protein sorting domain-containing protein</fullName>
    </recommendedName>
</protein>
<evidence type="ECO:0000256" key="1">
    <source>
        <dbReference type="SAM" id="Phobius"/>
    </source>
</evidence>
<proteinExistence type="predicted"/>
<feature type="chain" id="PRO_5015303500" description="VPLPA-CTERM protein sorting domain-containing protein" evidence="2">
    <location>
        <begin position="33"/>
        <end position="213"/>
    </location>
</feature>